<evidence type="ECO:0000313" key="2">
    <source>
        <dbReference type="EMBL" id="GAH11554.1"/>
    </source>
</evidence>
<dbReference type="Gene3D" id="3.40.50.300">
    <property type="entry name" value="P-loop containing nucleotide triphosphate hydrolases"/>
    <property type="match status" value="1"/>
</dbReference>
<protein>
    <recommendedName>
        <fullName evidence="1">Zona occludens toxin N-terminal domain-containing protein</fullName>
    </recommendedName>
</protein>
<feature type="domain" description="Zona occludens toxin N-terminal" evidence="1">
    <location>
        <begin position="45"/>
        <end position="178"/>
    </location>
</feature>
<sequence>MVKRNFNELQNNLVVGIKGLKASGKTLLLTWLLYKEYLKGKKVYTNYLVFFPHEIIDVQKMVTLNIELQNAVIGIDELHMICDSRRSGKKQNILMTYFILQSRHRSVNFYYTTQHDGQVDLRIRENTDINMVCENLYVDSDNDGFNDLFRVIIQDKRFRPIKFKQKILYGKPVFKLYSTDFIV</sequence>
<dbReference type="SUPFAM" id="SSF52540">
    <property type="entry name" value="P-loop containing nucleoside triphosphate hydrolases"/>
    <property type="match status" value="1"/>
</dbReference>
<dbReference type="InterPro" id="IPR027417">
    <property type="entry name" value="P-loop_NTPase"/>
</dbReference>
<feature type="non-terminal residue" evidence="2">
    <location>
        <position position="183"/>
    </location>
</feature>
<reference evidence="2" key="1">
    <citation type="journal article" date="2014" name="Front. Microbiol.">
        <title>High frequency of phylogenetically diverse reductive dehalogenase-homologous genes in deep subseafloor sedimentary metagenomes.</title>
        <authorList>
            <person name="Kawai M."/>
            <person name="Futagami T."/>
            <person name="Toyoda A."/>
            <person name="Takaki Y."/>
            <person name="Nishi S."/>
            <person name="Hori S."/>
            <person name="Arai W."/>
            <person name="Tsubouchi T."/>
            <person name="Morono Y."/>
            <person name="Uchiyama I."/>
            <person name="Ito T."/>
            <person name="Fujiyama A."/>
            <person name="Inagaki F."/>
            <person name="Takami H."/>
        </authorList>
    </citation>
    <scope>NUCLEOTIDE SEQUENCE</scope>
    <source>
        <strain evidence="2">Expedition CK06-06</strain>
    </source>
</reference>
<comment type="caution">
    <text evidence="2">The sequence shown here is derived from an EMBL/GenBank/DDBJ whole genome shotgun (WGS) entry which is preliminary data.</text>
</comment>
<dbReference type="EMBL" id="BART01033830">
    <property type="protein sequence ID" value="GAH11554.1"/>
    <property type="molecule type" value="Genomic_DNA"/>
</dbReference>
<dbReference type="InterPro" id="IPR008900">
    <property type="entry name" value="Zot_N"/>
</dbReference>
<proteinExistence type="predicted"/>
<name>X1E310_9ZZZZ</name>
<accession>X1E310</accession>
<organism evidence="2">
    <name type="scientific">marine sediment metagenome</name>
    <dbReference type="NCBI Taxonomy" id="412755"/>
    <lineage>
        <taxon>unclassified sequences</taxon>
        <taxon>metagenomes</taxon>
        <taxon>ecological metagenomes</taxon>
    </lineage>
</organism>
<gene>
    <name evidence="2" type="ORF">S01H4_57999</name>
</gene>
<evidence type="ECO:0000259" key="1">
    <source>
        <dbReference type="Pfam" id="PF05707"/>
    </source>
</evidence>
<dbReference type="Pfam" id="PF05707">
    <property type="entry name" value="Zot"/>
    <property type="match status" value="1"/>
</dbReference>
<dbReference type="AlphaFoldDB" id="X1E310"/>